<accession>A0ABX0HXS2</accession>
<keyword evidence="3" id="KW-1185">Reference proteome</keyword>
<dbReference type="Proteomes" id="UP000802098">
    <property type="component" value="Unassembled WGS sequence"/>
</dbReference>
<dbReference type="Pfam" id="PF09957">
    <property type="entry name" value="VapB_antitoxin"/>
    <property type="match status" value="1"/>
</dbReference>
<dbReference type="InterPro" id="IPR019239">
    <property type="entry name" value="VapB_antitoxin"/>
</dbReference>
<feature type="region of interest" description="Disordered" evidence="1">
    <location>
        <begin position="47"/>
        <end position="67"/>
    </location>
</feature>
<protein>
    <submittedName>
        <fullName evidence="2">Type II toxin-antitoxin system VapB family antitoxin</fullName>
    </submittedName>
</protein>
<evidence type="ECO:0000256" key="1">
    <source>
        <dbReference type="SAM" id="MobiDB-lite"/>
    </source>
</evidence>
<reference evidence="2 3" key="1">
    <citation type="submission" date="2020-03" db="EMBL/GenBank/DDBJ databases">
        <title>Rubrivivax benzoatilyticus JA2 (sequenced after 10 years sub-culturing).</title>
        <authorList>
            <person name="Gupta D."/>
            <person name="Chintalapati S."/>
            <person name="Chintalapati V.R."/>
        </authorList>
    </citation>
    <scope>NUCLEOTIDE SEQUENCE [LARGE SCALE GENOMIC DNA]</scope>
    <source>
        <strain evidence="2 3">JA2-Mal</strain>
    </source>
</reference>
<sequence>MATNLAIDPELLERAFRLSGEPTPDAAVNLALKEFIARREQARVTDLFGQLERDPGYDHKAERSRKQ</sequence>
<evidence type="ECO:0000313" key="3">
    <source>
        <dbReference type="Proteomes" id="UP000802098"/>
    </source>
</evidence>
<gene>
    <name evidence="2" type="ORF">G7087_09455</name>
</gene>
<dbReference type="RefSeq" id="WP_009856165.1">
    <property type="nucleotide sequence ID" value="NZ_JAAOCD010000004.1"/>
</dbReference>
<proteinExistence type="predicted"/>
<evidence type="ECO:0000313" key="2">
    <source>
        <dbReference type="EMBL" id="NHK98599.1"/>
    </source>
</evidence>
<organism evidence="2 3">
    <name type="scientific">Rubrivivax benzoatilyticus</name>
    <dbReference type="NCBI Taxonomy" id="316997"/>
    <lineage>
        <taxon>Bacteria</taxon>
        <taxon>Pseudomonadati</taxon>
        <taxon>Pseudomonadota</taxon>
        <taxon>Betaproteobacteria</taxon>
        <taxon>Burkholderiales</taxon>
        <taxon>Sphaerotilaceae</taxon>
        <taxon>Rubrivivax</taxon>
    </lineage>
</organism>
<feature type="compositionally biased region" description="Basic and acidic residues" evidence="1">
    <location>
        <begin position="51"/>
        <end position="61"/>
    </location>
</feature>
<comment type="caution">
    <text evidence="2">The sequence shown here is derived from an EMBL/GenBank/DDBJ whole genome shotgun (WGS) entry which is preliminary data.</text>
</comment>
<name>A0ABX0HXS2_9BURK</name>
<dbReference type="EMBL" id="JAAOCD010000004">
    <property type="protein sequence ID" value="NHK98599.1"/>
    <property type="molecule type" value="Genomic_DNA"/>
</dbReference>